<keyword evidence="2" id="KW-1185">Reference proteome</keyword>
<organism evidence="1 2">
    <name type="scientific">Avena sativa</name>
    <name type="common">Oat</name>
    <dbReference type="NCBI Taxonomy" id="4498"/>
    <lineage>
        <taxon>Eukaryota</taxon>
        <taxon>Viridiplantae</taxon>
        <taxon>Streptophyta</taxon>
        <taxon>Embryophyta</taxon>
        <taxon>Tracheophyta</taxon>
        <taxon>Spermatophyta</taxon>
        <taxon>Magnoliopsida</taxon>
        <taxon>Liliopsida</taxon>
        <taxon>Poales</taxon>
        <taxon>Poaceae</taxon>
        <taxon>BOP clade</taxon>
        <taxon>Pooideae</taxon>
        <taxon>Poodae</taxon>
        <taxon>Poeae</taxon>
        <taxon>Poeae Chloroplast Group 1 (Aveneae type)</taxon>
        <taxon>Aveninae</taxon>
        <taxon>Avena</taxon>
    </lineage>
</organism>
<sequence length="723" mass="82004">MEMASPSSDGDLQPDLHPSGSSSISISNRIFGDSNMATKLQNAPSLTVQVLQEITDNFSEERKIGQGAYGTVYKGMHPNGEEMAVKLLHNNIQGTEDGQFKREFENLMRLEHHNIVRIVGYCYETQHKPMLHKGETIFAEEIKRALCFEYMQNGSLQKHISEEHNGLDWHMRYKIIKGTCEGLKYLHEGFSKPIYHMDLKPDNILLDENMMPKLADFGLSKLYDGEKSMVTKDLMGTIGYLPPEYLFEHIVSKKLDIFSLGVVMTKIITGPRGPSRRAEMTYEEFIDQIDANWRKRLHETWRVSESLETYCGQVNRCIEMALRCMDTDRHKRPNIVEIINDLNETETAISNELKNYQGHRWRRLDLAHIEAPSNQITKRVAVAQGTERASRATRFNWEYTLAQLAAATKGFSPEAKIGEGSFGMVYRGKLLDGREVAIKRGESSGLMAREFQQNENELRSEVDFLSRLHHKHLVGLVGYCKENDERLLVYEYMKNGALYDHLHPKSGNIDDSSSLPVLSSWKLRIQILLDASRGIEHLHTYSVPTIIHRDIKSSNILLDGSWMARVSDFGLSLLAPPETEELAAAGAQVQHLRSKIAGMVGYMDPEYYRLNHLTAKSDVYAFGVVMLEALTGKHAIFKEAKSGEPMSVVDYAQPSIIAGEFVKVLDSRAPELTAKEAEAVELVAYMAVHCVRLEGKYRPAMSDIVVNLEMAYAFCNARWYHSL</sequence>
<dbReference type="Proteomes" id="UP001732700">
    <property type="component" value="Chromosome 7A"/>
</dbReference>
<accession>A0ACD5ZHG4</accession>
<evidence type="ECO:0000313" key="1">
    <source>
        <dbReference type="EnsemblPlants" id="AVESA.00010b.r2.7AG1192890.1.CDS"/>
    </source>
</evidence>
<reference evidence="1" key="1">
    <citation type="submission" date="2021-05" db="EMBL/GenBank/DDBJ databases">
        <authorList>
            <person name="Scholz U."/>
            <person name="Mascher M."/>
            <person name="Fiebig A."/>
        </authorList>
    </citation>
    <scope>NUCLEOTIDE SEQUENCE [LARGE SCALE GENOMIC DNA]</scope>
</reference>
<dbReference type="EnsemblPlants" id="AVESA.00010b.r2.7AG1192890.1">
    <property type="protein sequence ID" value="AVESA.00010b.r2.7AG1192890.1.CDS"/>
    <property type="gene ID" value="AVESA.00010b.r2.7AG1192890"/>
</dbReference>
<reference evidence="1" key="2">
    <citation type="submission" date="2025-09" db="UniProtKB">
        <authorList>
            <consortium name="EnsemblPlants"/>
        </authorList>
    </citation>
    <scope>IDENTIFICATION</scope>
</reference>
<protein>
    <submittedName>
        <fullName evidence="1">Uncharacterized protein</fullName>
    </submittedName>
</protein>
<proteinExistence type="predicted"/>
<evidence type="ECO:0000313" key="2">
    <source>
        <dbReference type="Proteomes" id="UP001732700"/>
    </source>
</evidence>
<name>A0ACD5ZHG4_AVESA</name>